<protein>
    <submittedName>
        <fullName evidence="2">Uncharacterized protein</fullName>
    </submittedName>
</protein>
<feature type="region of interest" description="Disordered" evidence="1">
    <location>
        <begin position="25"/>
        <end position="51"/>
    </location>
</feature>
<dbReference type="AlphaFoldDB" id="A0A917U016"/>
<accession>A0A917U016</accession>
<feature type="compositionally biased region" description="Low complexity" evidence="1">
    <location>
        <begin position="41"/>
        <end position="51"/>
    </location>
</feature>
<keyword evidence="3" id="KW-1185">Reference proteome</keyword>
<gene>
    <name evidence="2" type="ORF">GCM10011608_32260</name>
</gene>
<comment type="caution">
    <text evidence="2">The sequence shown here is derived from an EMBL/GenBank/DDBJ whole genome shotgun (WGS) entry which is preliminary data.</text>
</comment>
<name>A0A917U016_9ACTN</name>
<reference evidence="2" key="1">
    <citation type="journal article" date="2014" name="Int. J. Syst. Evol. Microbiol.">
        <title>Complete genome sequence of Corynebacterium casei LMG S-19264T (=DSM 44701T), isolated from a smear-ripened cheese.</title>
        <authorList>
            <consortium name="US DOE Joint Genome Institute (JGI-PGF)"/>
            <person name="Walter F."/>
            <person name="Albersmeier A."/>
            <person name="Kalinowski J."/>
            <person name="Ruckert C."/>
        </authorList>
    </citation>
    <scope>NUCLEOTIDE SEQUENCE</scope>
    <source>
        <strain evidence="2">CGMCC 4.7312</strain>
    </source>
</reference>
<dbReference type="Proteomes" id="UP000608890">
    <property type="component" value="Unassembled WGS sequence"/>
</dbReference>
<dbReference type="RefSeq" id="WP_189045052.1">
    <property type="nucleotide sequence ID" value="NZ_BMNB01000013.1"/>
</dbReference>
<dbReference type="EMBL" id="BMNB01000013">
    <property type="protein sequence ID" value="GGM45058.1"/>
    <property type="molecule type" value="Genomic_DNA"/>
</dbReference>
<proteinExistence type="predicted"/>
<sequence length="51" mass="6094">MITNNERLRIRRQMQRRIRDVVAERRHTRLLNTPPEPPADPTTTDTRLTTV</sequence>
<evidence type="ECO:0000256" key="1">
    <source>
        <dbReference type="SAM" id="MobiDB-lite"/>
    </source>
</evidence>
<reference evidence="2" key="2">
    <citation type="submission" date="2020-09" db="EMBL/GenBank/DDBJ databases">
        <authorList>
            <person name="Sun Q."/>
            <person name="Zhou Y."/>
        </authorList>
    </citation>
    <scope>NUCLEOTIDE SEQUENCE</scope>
    <source>
        <strain evidence="2">CGMCC 4.7312</strain>
    </source>
</reference>
<organism evidence="2 3">
    <name type="scientific">Micromonospora sonchi</name>
    <dbReference type="NCBI Taxonomy" id="1763543"/>
    <lineage>
        <taxon>Bacteria</taxon>
        <taxon>Bacillati</taxon>
        <taxon>Actinomycetota</taxon>
        <taxon>Actinomycetes</taxon>
        <taxon>Micromonosporales</taxon>
        <taxon>Micromonosporaceae</taxon>
        <taxon>Micromonospora</taxon>
    </lineage>
</organism>
<evidence type="ECO:0000313" key="2">
    <source>
        <dbReference type="EMBL" id="GGM45058.1"/>
    </source>
</evidence>
<evidence type="ECO:0000313" key="3">
    <source>
        <dbReference type="Proteomes" id="UP000608890"/>
    </source>
</evidence>